<dbReference type="CDD" id="cd02440">
    <property type="entry name" value="AdoMet_MTases"/>
    <property type="match status" value="1"/>
</dbReference>
<dbReference type="PANTHER" id="PTHR12315">
    <property type="entry name" value="BICOID-INTERACTING PROTEIN RELATED"/>
    <property type="match status" value="1"/>
</dbReference>
<comment type="caution">
    <text evidence="1">The sequence shown here is derived from an EMBL/GenBank/DDBJ whole genome shotgun (WGS) entry which is preliminary data.</text>
</comment>
<sequence>MAEINDKKRRKTENTQKKKRKRKQKHGEAGKEERNGNNEEAAKRSDETQAKSNPKKKMKNVSPYGNYKHYYGYRIGPGAEKEEDPRIKVFKKEWFEGKDCLDIGCNSGIITIQIAKKYNCESILGIDIDSGLIEEAFWYLRKIVKMESDGKKNTNDSNVKVVQDVNGSEESATKSSSAGADNGSRHNSSGERNLSDIVSFQQENFVRSRLPDKQYDTILCLSVTKWIHLNWGDDGLITAFSKIWRLLRPGGVFILEPQPWNSYEKNRKVSETTASNYHDIKYRPDFFREMLLDKIGFRRVEDLTSELSGTKAGFNRSIFAYYK</sequence>
<reference evidence="1 2" key="1">
    <citation type="journal article" date="2024" name="G3 (Bethesda)">
        <title>Genome assembly of Hibiscus sabdariffa L. provides insights into metabolisms of medicinal natural products.</title>
        <authorList>
            <person name="Kim T."/>
        </authorList>
    </citation>
    <scope>NUCLEOTIDE SEQUENCE [LARGE SCALE GENOMIC DNA]</scope>
    <source>
        <strain evidence="1">TK-2024</strain>
        <tissue evidence="1">Old leaves</tissue>
    </source>
</reference>
<name>A0ABR2A422_9ROSI</name>
<accession>A0ABR2A422</accession>
<dbReference type="InterPro" id="IPR039772">
    <property type="entry name" value="Bin3-like"/>
</dbReference>
<dbReference type="InterPro" id="IPR010675">
    <property type="entry name" value="Bin3_C"/>
</dbReference>
<organism evidence="1 2">
    <name type="scientific">Hibiscus sabdariffa</name>
    <name type="common">roselle</name>
    <dbReference type="NCBI Taxonomy" id="183260"/>
    <lineage>
        <taxon>Eukaryota</taxon>
        <taxon>Viridiplantae</taxon>
        <taxon>Streptophyta</taxon>
        <taxon>Embryophyta</taxon>
        <taxon>Tracheophyta</taxon>
        <taxon>Spermatophyta</taxon>
        <taxon>Magnoliopsida</taxon>
        <taxon>eudicotyledons</taxon>
        <taxon>Gunneridae</taxon>
        <taxon>Pentapetalae</taxon>
        <taxon>rosids</taxon>
        <taxon>malvids</taxon>
        <taxon>Malvales</taxon>
        <taxon>Malvaceae</taxon>
        <taxon>Malvoideae</taxon>
        <taxon>Hibiscus</taxon>
    </lineage>
</organism>
<dbReference type="Proteomes" id="UP001396334">
    <property type="component" value="Unassembled WGS sequence"/>
</dbReference>
<protein>
    <submittedName>
        <fullName evidence="1">Uncharacterized protein</fullName>
    </submittedName>
</protein>
<evidence type="ECO:0000313" key="2">
    <source>
        <dbReference type="Proteomes" id="UP001396334"/>
    </source>
</evidence>
<dbReference type="EMBL" id="JBBPBN010000386">
    <property type="protein sequence ID" value="KAK8487634.1"/>
    <property type="molecule type" value="Genomic_DNA"/>
</dbReference>
<keyword evidence="2" id="KW-1185">Reference proteome</keyword>
<dbReference type="Gene3D" id="3.40.50.150">
    <property type="entry name" value="Vaccinia Virus protein VP39"/>
    <property type="match status" value="1"/>
</dbReference>
<dbReference type="Pfam" id="PF06859">
    <property type="entry name" value="Bin3"/>
    <property type="match status" value="1"/>
</dbReference>
<dbReference type="InterPro" id="IPR029063">
    <property type="entry name" value="SAM-dependent_MTases_sf"/>
</dbReference>
<dbReference type="PANTHER" id="PTHR12315:SF0">
    <property type="entry name" value="7SK SNRNA METHYLPHOSPHATE CAPPING ENZYME"/>
    <property type="match status" value="1"/>
</dbReference>
<dbReference type="SUPFAM" id="SSF53335">
    <property type="entry name" value="S-adenosyl-L-methionine-dependent methyltransferases"/>
    <property type="match status" value="1"/>
</dbReference>
<dbReference type="PROSITE" id="PS51515">
    <property type="entry name" value="BIN3_SAM"/>
    <property type="match status" value="1"/>
</dbReference>
<proteinExistence type="predicted"/>
<gene>
    <name evidence="1" type="ORF">V6N11_061618</name>
</gene>
<evidence type="ECO:0000313" key="1">
    <source>
        <dbReference type="EMBL" id="KAK8487634.1"/>
    </source>
</evidence>
<dbReference type="InterPro" id="IPR024160">
    <property type="entry name" value="BIN3_SAM-bd_dom"/>
</dbReference>